<dbReference type="PATRIC" id="fig|265726.11.peg.196"/>
<dbReference type="STRING" id="265726.KY46_00905"/>
<protein>
    <submittedName>
        <fullName evidence="1">Uncharacterized protein</fullName>
    </submittedName>
</protein>
<proteinExistence type="predicted"/>
<comment type="caution">
    <text evidence="1">The sequence shown here is derived from an EMBL/GenBank/DDBJ whole genome shotgun (WGS) entry which is preliminary data.</text>
</comment>
<dbReference type="AlphaFoldDB" id="A0A0F5VGW3"/>
<accession>A0A0F5VGW3</accession>
<gene>
    <name evidence="1" type="ORF">KY46_00905</name>
</gene>
<dbReference type="OrthoDB" id="5831338at2"/>
<dbReference type="Proteomes" id="UP000033633">
    <property type="component" value="Unassembled WGS sequence"/>
</dbReference>
<evidence type="ECO:0000313" key="1">
    <source>
        <dbReference type="EMBL" id="KKD01421.1"/>
    </source>
</evidence>
<dbReference type="RefSeq" id="WP_046218750.1">
    <property type="nucleotide sequence ID" value="NZ_JWYV01000001.1"/>
</dbReference>
<organism evidence="1 2">
    <name type="scientific">Photobacterium halotolerans</name>
    <dbReference type="NCBI Taxonomy" id="265726"/>
    <lineage>
        <taxon>Bacteria</taxon>
        <taxon>Pseudomonadati</taxon>
        <taxon>Pseudomonadota</taxon>
        <taxon>Gammaproteobacteria</taxon>
        <taxon>Vibrionales</taxon>
        <taxon>Vibrionaceae</taxon>
        <taxon>Photobacterium</taxon>
    </lineage>
</organism>
<keyword evidence="2" id="KW-1185">Reference proteome</keyword>
<name>A0A0F5VGW3_9GAMM</name>
<evidence type="ECO:0000313" key="2">
    <source>
        <dbReference type="Proteomes" id="UP000033633"/>
    </source>
</evidence>
<dbReference type="EMBL" id="JWYV01000001">
    <property type="protein sequence ID" value="KKD01421.1"/>
    <property type="molecule type" value="Genomic_DNA"/>
</dbReference>
<reference evidence="1 2" key="1">
    <citation type="submission" date="2014-12" db="EMBL/GenBank/DDBJ databases">
        <title>Mercury Reductase activity and rhizosphere competence traits in the genome of root associated Photobacterium halotolerans MELD1.</title>
        <authorList>
            <person name="Mathew D.C."/>
            <person name="Huang C.-C."/>
        </authorList>
    </citation>
    <scope>NUCLEOTIDE SEQUENCE [LARGE SCALE GENOMIC DNA]</scope>
    <source>
        <strain evidence="1 2">MELD1</strain>
    </source>
</reference>
<sequence>MRDYKTNLEKKIEYFLNNGDIPHPNKSKEVQEDIEKAKLDNNVDAYLSLKSKSDVMQIDTYKSLQGASITSSGTLLDTESGMEFVTSHSLRQFAQNNPLKLWLLHARKFLDLPEETLKTMYNSYRG</sequence>